<comment type="caution">
    <text evidence="1">The sequence shown here is derived from an EMBL/GenBank/DDBJ whole genome shotgun (WGS) entry which is preliminary data.</text>
</comment>
<dbReference type="AlphaFoldDB" id="A0A1E5NH23"/>
<reference evidence="1 2" key="1">
    <citation type="submission" date="2016-08" db="EMBL/GenBank/DDBJ databases">
        <title>Characterization and recognition of Brachyspira hampsonii sp. nov., a novel intestinal spirochete that is pathogenic to pigs.</title>
        <authorList>
            <person name="Mirajkar N."/>
            <person name="La T."/>
            <person name="Phillips N."/>
            <person name="Hampson D."/>
            <person name="Gebhart C."/>
        </authorList>
    </citation>
    <scope>NUCLEOTIDE SEQUENCE [LARGE SCALE GENOMIC DNA]</scope>
    <source>
        <strain evidence="1 2">P280/1</strain>
    </source>
</reference>
<name>A0A1E5NH23_9SPIR</name>
<gene>
    <name evidence="1" type="ORF">BFL38_14350</name>
</gene>
<proteinExistence type="predicted"/>
<evidence type="ECO:0000313" key="2">
    <source>
        <dbReference type="Proteomes" id="UP000095247"/>
    </source>
</evidence>
<accession>A0A1E5NH23</accession>
<dbReference type="RefSeq" id="WP_069726016.1">
    <property type="nucleotide sequence ID" value="NZ_MDCO01000006.1"/>
</dbReference>
<dbReference type="Proteomes" id="UP000095247">
    <property type="component" value="Unassembled WGS sequence"/>
</dbReference>
<organism evidence="1 2">
    <name type="scientific">Brachyspira hampsonii</name>
    <dbReference type="NCBI Taxonomy" id="1287055"/>
    <lineage>
        <taxon>Bacteria</taxon>
        <taxon>Pseudomonadati</taxon>
        <taxon>Spirochaetota</taxon>
        <taxon>Spirochaetia</taxon>
        <taxon>Brachyspirales</taxon>
        <taxon>Brachyspiraceae</taxon>
        <taxon>Brachyspira</taxon>
    </lineage>
</organism>
<sequence length="88" mass="10161">MPLKSIYTEEELIEKIKAIDEEIAATGNKRGYTFGDGQINQSVTYKTVDDLMKLRKQYMDELKKINPDYDAVQAYSIRSNLGNRMGHR</sequence>
<evidence type="ECO:0000313" key="1">
    <source>
        <dbReference type="EMBL" id="OEJ15465.1"/>
    </source>
</evidence>
<dbReference type="EMBL" id="MDCO01000006">
    <property type="protein sequence ID" value="OEJ15465.1"/>
    <property type="molecule type" value="Genomic_DNA"/>
</dbReference>
<protein>
    <submittedName>
        <fullName evidence="1">Uncharacterized protein</fullName>
    </submittedName>
</protein>